<evidence type="ECO:0000313" key="3">
    <source>
        <dbReference type="EMBL" id="QHI35160.1"/>
    </source>
</evidence>
<dbReference type="AlphaFoldDB" id="A0A7L4ZF89"/>
<dbReference type="InterPro" id="IPR022789">
    <property type="entry name" value="ParD"/>
</dbReference>
<evidence type="ECO:0000313" key="4">
    <source>
        <dbReference type="Proteomes" id="UP000464657"/>
    </source>
</evidence>
<dbReference type="PANTHER" id="PTHR36582:SF2">
    <property type="entry name" value="ANTITOXIN PARD"/>
    <property type="match status" value="1"/>
</dbReference>
<dbReference type="OrthoDB" id="9811310at2"/>
<dbReference type="Gene3D" id="6.10.10.120">
    <property type="entry name" value="Antitoxin ParD1-like"/>
    <property type="match status" value="1"/>
</dbReference>
<dbReference type="EMBL" id="CP019288">
    <property type="protein sequence ID" value="QHI35160.1"/>
    <property type="molecule type" value="Genomic_DNA"/>
</dbReference>
<reference evidence="3 4" key="1">
    <citation type="journal article" date="2013" name="Int. J. Syst. Evol. Microbiol.">
        <title>Kordia antarctica sp. nov., isolated from Antarctic seawater.</title>
        <authorList>
            <person name="Baek K."/>
            <person name="Choi A."/>
            <person name="Kang I."/>
            <person name="Lee K."/>
            <person name="Cho J.C."/>
        </authorList>
    </citation>
    <scope>NUCLEOTIDE SEQUENCE [LARGE SCALE GENOMIC DNA]</scope>
    <source>
        <strain evidence="3 4">IMCC3317</strain>
    </source>
</reference>
<sequence length="85" mass="9708">MATIRKTITFTEKQDKWIKSQIEAGEFTNDSEYLRDLVRHDIAKNTKFSALKAAITEGMESGISEKSVPDIMKEVEERMKADGRL</sequence>
<keyword evidence="2" id="KW-1277">Toxin-antitoxin system</keyword>
<comment type="similarity">
    <text evidence="1">Belongs to the ParD antitoxin family.</text>
</comment>
<protein>
    <submittedName>
        <fullName evidence="3">Antitoxin ParD4</fullName>
    </submittedName>
</protein>
<dbReference type="SUPFAM" id="SSF47598">
    <property type="entry name" value="Ribbon-helix-helix"/>
    <property type="match status" value="1"/>
</dbReference>
<dbReference type="GO" id="GO:0006355">
    <property type="term" value="P:regulation of DNA-templated transcription"/>
    <property type="evidence" value="ECO:0007669"/>
    <property type="project" value="InterPro"/>
</dbReference>
<dbReference type="Proteomes" id="UP000464657">
    <property type="component" value="Chromosome"/>
</dbReference>
<dbReference type="RefSeq" id="WP_160127922.1">
    <property type="nucleotide sequence ID" value="NZ_CP019288.1"/>
</dbReference>
<dbReference type="PANTHER" id="PTHR36582">
    <property type="entry name" value="ANTITOXIN PARD"/>
    <property type="match status" value="1"/>
</dbReference>
<dbReference type="InterPro" id="IPR038296">
    <property type="entry name" value="ParD_sf"/>
</dbReference>
<organism evidence="3 4">
    <name type="scientific">Kordia antarctica</name>
    <dbReference type="NCBI Taxonomy" id="1218801"/>
    <lineage>
        <taxon>Bacteria</taxon>
        <taxon>Pseudomonadati</taxon>
        <taxon>Bacteroidota</taxon>
        <taxon>Flavobacteriia</taxon>
        <taxon>Flavobacteriales</taxon>
        <taxon>Flavobacteriaceae</taxon>
        <taxon>Kordia</taxon>
    </lineage>
</organism>
<gene>
    <name evidence="3" type="primary">parD4</name>
    <name evidence="3" type="ORF">IMCC3317_05060</name>
</gene>
<name>A0A7L4ZF89_9FLAO</name>
<proteinExistence type="inferred from homology"/>
<accession>A0A7L4ZF89</accession>
<dbReference type="KEGG" id="kan:IMCC3317_05060"/>
<dbReference type="Pfam" id="PF03693">
    <property type="entry name" value="ParD_antitoxin"/>
    <property type="match status" value="1"/>
</dbReference>
<evidence type="ECO:0000256" key="1">
    <source>
        <dbReference type="ARBA" id="ARBA00008580"/>
    </source>
</evidence>
<evidence type="ECO:0000256" key="2">
    <source>
        <dbReference type="ARBA" id="ARBA00022649"/>
    </source>
</evidence>
<dbReference type="InterPro" id="IPR010985">
    <property type="entry name" value="Ribbon_hlx_hlx"/>
</dbReference>
<keyword evidence="4" id="KW-1185">Reference proteome</keyword>
<dbReference type="NCBIfam" id="TIGR02606">
    <property type="entry name" value="antidote_CC2985"/>
    <property type="match status" value="1"/>
</dbReference>